<dbReference type="AlphaFoldDB" id="L7MDR3"/>
<protein>
    <submittedName>
        <fullName evidence="1">Putative glycine rich protein</fullName>
    </submittedName>
</protein>
<reference evidence="1" key="2">
    <citation type="journal article" date="2015" name="J. Proteomics">
        <title>Sexual differences in the sialomes of the zebra tick, Rhipicephalus pulchellus.</title>
        <authorList>
            <person name="Tan A.W."/>
            <person name="Francischetti I.M."/>
            <person name="Slovak M."/>
            <person name="Kini R.M."/>
            <person name="Ribeiro J.M."/>
        </authorList>
    </citation>
    <scope>NUCLEOTIDE SEQUENCE</scope>
    <source>
        <tissue evidence="1">Salivary gland</tissue>
    </source>
</reference>
<organism evidence="1">
    <name type="scientific">Rhipicephalus pulchellus</name>
    <name type="common">Yellow backed tick</name>
    <name type="synonym">Dermacentor pulchellus</name>
    <dbReference type="NCBI Taxonomy" id="72859"/>
    <lineage>
        <taxon>Eukaryota</taxon>
        <taxon>Metazoa</taxon>
        <taxon>Ecdysozoa</taxon>
        <taxon>Arthropoda</taxon>
        <taxon>Chelicerata</taxon>
        <taxon>Arachnida</taxon>
        <taxon>Acari</taxon>
        <taxon>Parasitiformes</taxon>
        <taxon>Ixodida</taxon>
        <taxon>Ixodoidea</taxon>
        <taxon>Ixodidae</taxon>
        <taxon>Rhipicephalinae</taxon>
        <taxon>Rhipicephalus</taxon>
        <taxon>Rhipicephalus</taxon>
    </lineage>
</organism>
<reference evidence="1" key="1">
    <citation type="submission" date="2012-11" db="EMBL/GenBank/DDBJ databases">
        <authorList>
            <person name="Lucero-Rivera Y.E."/>
            <person name="Tovar-Ramirez D."/>
        </authorList>
    </citation>
    <scope>NUCLEOTIDE SEQUENCE</scope>
    <source>
        <tissue evidence="1">Salivary gland</tissue>
    </source>
</reference>
<feature type="non-terminal residue" evidence="1">
    <location>
        <position position="1"/>
    </location>
</feature>
<proteinExistence type="evidence at transcript level"/>
<sequence length="233" mass="25582">GGIAISDRDCRSNPDCHIHLVLPVVQNYPDCPDYRNYHFRYYDLSSGSGSYGSLGSLGSFGQLAGLSGYGSLDYFGSPYLKWLCRLTGLSPRAVQRLYRKYRRSGSRSSFLTYLRRKGYLGGYYGGFPFGVTQGSGSQPGSGGSFFYWSSPAVVVTWLSSPVEETSTTSWLASAALCNAKGKTAIVATEVSLSRYTGQRKPARKWWKFLLLETTAKLLLPLVNPPSPPLELPP</sequence>
<evidence type="ECO:0000313" key="1">
    <source>
        <dbReference type="EMBL" id="JAA62095.1"/>
    </source>
</evidence>
<dbReference type="EMBL" id="GACK01002939">
    <property type="protein sequence ID" value="JAA62095.1"/>
    <property type="molecule type" value="mRNA"/>
</dbReference>
<accession>L7MDR3</accession>
<name>L7MDR3_RHIPC</name>